<dbReference type="Proteomes" id="UP001597544">
    <property type="component" value="Unassembled WGS sequence"/>
</dbReference>
<accession>A0ABW5IGW7</accession>
<dbReference type="Pfam" id="PF06037">
    <property type="entry name" value="DUF922"/>
    <property type="match status" value="1"/>
</dbReference>
<reference evidence="3" key="1">
    <citation type="journal article" date="2019" name="Int. J. Syst. Evol. Microbiol.">
        <title>The Global Catalogue of Microorganisms (GCM) 10K type strain sequencing project: providing services to taxonomists for standard genome sequencing and annotation.</title>
        <authorList>
            <consortium name="The Broad Institute Genomics Platform"/>
            <consortium name="The Broad Institute Genome Sequencing Center for Infectious Disease"/>
            <person name="Wu L."/>
            <person name="Ma J."/>
        </authorList>
    </citation>
    <scope>NUCLEOTIDE SEQUENCE [LARGE SCALE GENOMIC DNA]</scope>
    <source>
        <strain evidence="3">KCTC 42498</strain>
    </source>
</reference>
<proteinExistence type="predicted"/>
<evidence type="ECO:0000313" key="3">
    <source>
        <dbReference type="Proteomes" id="UP001597544"/>
    </source>
</evidence>
<feature type="signal peptide" evidence="1">
    <location>
        <begin position="1"/>
        <end position="20"/>
    </location>
</feature>
<comment type="caution">
    <text evidence="2">The sequence shown here is derived from an EMBL/GenBank/DDBJ whole genome shotgun (WGS) entry which is preliminary data.</text>
</comment>
<feature type="chain" id="PRO_5047305848" evidence="1">
    <location>
        <begin position="21"/>
        <end position="194"/>
    </location>
</feature>
<organism evidence="2 3">
    <name type="scientific">Pontibacter locisalis</name>
    <dbReference type="NCBI Taxonomy" id="1719035"/>
    <lineage>
        <taxon>Bacteria</taxon>
        <taxon>Pseudomonadati</taxon>
        <taxon>Bacteroidota</taxon>
        <taxon>Cytophagia</taxon>
        <taxon>Cytophagales</taxon>
        <taxon>Hymenobacteraceae</taxon>
        <taxon>Pontibacter</taxon>
    </lineage>
</organism>
<dbReference type="RefSeq" id="WP_377502938.1">
    <property type="nucleotide sequence ID" value="NZ_JBHULU010000002.1"/>
</dbReference>
<evidence type="ECO:0000313" key="2">
    <source>
        <dbReference type="EMBL" id="MFD2512638.1"/>
    </source>
</evidence>
<dbReference type="EMBL" id="JBHULU010000002">
    <property type="protein sequence ID" value="MFD2512638.1"/>
    <property type="molecule type" value="Genomic_DNA"/>
</dbReference>
<gene>
    <name evidence="2" type="ORF">ACFSRY_02055</name>
</gene>
<evidence type="ECO:0000256" key="1">
    <source>
        <dbReference type="SAM" id="SignalP"/>
    </source>
</evidence>
<name>A0ABW5IGW7_9BACT</name>
<sequence>MFTFTLAMSLWMGVVAPILAPATSPLPKAAPTVSNTEAVIVEKVSWSADRRLTWEDFKGRPDETNGHHALTAANLAVDARCSSNKVSYDVKCVFLPQQSWSRNKKSEKLLKHEQLHFDLTEVHARQLRKKLNSLGASCTNLQENLNVAVKNAFKEWKEEQALFDKDSSHGLNRNEEEVWAAHISKRLSGLQAYR</sequence>
<keyword evidence="3" id="KW-1185">Reference proteome</keyword>
<dbReference type="InterPro" id="IPR010321">
    <property type="entry name" value="DUF922"/>
</dbReference>
<keyword evidence="1" id="KW-0732">Signal</keyword>
<protein>
    <submittedName>
        <fullName evidence="2">DUF922 domain-containing protein</fullName>
    </submittedName>
</protein>